<sequence>MMEQSDVERERFLEREEETEEDAAAQDQQQARRVDRCNGDGNDNQSMQLAFYFWQAALDDQEYWSRRGACCANYLQHLRAQAQKGPAALSCIITYFTSARIRDKEGTNDSAKRADFALTVRYEVSTLDPTAPHSPRMATRTILGYARQELQRYRIHRLKRCLPDRLECNTCRVLYDDAAGWLADTQTLERNVRRSTDDVVQSSD</sequence>
<feature type="region of interest" description="Disordered" evidence="1">
    <location>
        <begin position="1"/>
        <end position="39"/>
    </location>
</feature>
<keyword evidence="2" id="KW-1185">Reference proteome</keyword>
<dbReference type="GeneID" id="54364725"/>
<dbReference type="AlphaFoldDB" id="A0A6J3MLE3"/>
<accession>A0A6J3MLE3</accession>
<name>A0A6J3MLE3_9PEZI</name>
<dbReference type="Proteomes" id="UP000504637">
    <property type="component" value="Unplaced"/>
</dbReference>
<organism evidence="3">
    <name type="scientific">Dissoconium aciculare CBS 342.82</name>
    <dbReference type="NCBI Taxonomy" id="1314786"/>
    <lineage>
        <taxon>Eukaryota</taxon>
        <taxon>Fungi</taxon>
        <taxon>Dikarya</taxon>
        <taxon>Ascomycota</taxon>
        <taxon>Pezizomycotina</taxon>
        <taxon>Dothideomycetes</taxon>
        <taxon>Dothideomycetidae</taxon>
        <taxon>Mycosphaerellales</taxon>
        <taxon>Dissoconiaceae</taxon>
        <taxon>Dissoconium</taxon>
    </lineage>
</organism>
<proteinExistence type="predicted"/>
<evidence type="ECO:0000256" key="1">
    <source>
        <dbReference type="SAM" id="MobiDB-lite"/>
    </source>
</evidence>
<dbReference type="RefSeq" id="XP_033464843.1">
    <property type="nucleotide sequence ID" value="XM_033606925.1"/>
</dbReference>
<feature type="compositionally biased region" description="Acidic residues" evidence="1">
    <location>
        <begin position="15"/>
        <end position="24"/>
    </location>
</feature>
<feature type="compositionally biased region" description="Basic and acidic residues" evidence="1">
    <location>
        <begin position="1"/>
        <end position="14"/>
    </location>
</feature>
<gene>
    <name evidence="3" type="ORF">K489DRAFT_398021</name>
</gene>
<reference evidence="3" key="3">
    <citation type="submission" date="2025-08" db="UniProtKB">
        <authorList>
            <consortium name="RefSeq"/>
        </authorList>
    </citation>
    <scope>IDENTIFICATION</scope>
    <source>
        <strain evidence="3">CBS 342.82</strain>
    </source>
</reference>
<reference evidence="3" key="2">
    <citation type="submission" date="2020-04" db="EMBL/GenBank/DDBJ databases">
        <authorList>
            <consortium name="NCBI Genome Project"/>
        </authorList>
    </citation>
    <scope>NUCLEOTIDE SEQUENCE</scope>
    <source>
        <strain evidence="3">CBS 342.82</strain>
    </source>
</reference>
<reference evidence="3" key="1">
    <citation type="submission" date="2020-01" db="EMBL/GenBank/DDBJ databases">
        <authorList>
            <consortium name="DOE Joint Genome Institute"/>
            <person name="Haridas S."/>
            <person name="Albert R."/>
            <person name="Binder M."/>
            <person name="Bloem J."/>
            <person name="Labutti K."/>
            <person name="Salamov A."/>
            <person name="Andreopoulos B."/>
            <person name="Baker S.E."/>
            <person name="Barry K."/>
            <person name="Bills G."/>
            <person name="Bluhm B.H."/>
            <person name="Cannon C."/>
            <person name="Castanera R."/>
            <person name="Culley D.E."/>
            <person name="Daum C."/>
            <person name="Ezra D."/>
            <person name="Gonzalez J.B."/>
            <person name="Henrissat B."/>
            <person name="Kuo A."/>
            <person name="Liang C."/>
            <person name="Lipzen A."/>
            <person name="Lutzoni F."/>
            <person name="Magnuson J."/>
            <person name="Mondo S."/>
            <person name="Nolan M."/>
            <person name="Ohm R."/>
            <person name="Pangilinan J."/>
            <person name="Park H.-J."/>
            <person name="Ramirez L."/>
            <person name="Alfaro M."/>
            <person name="Sun H."/>
            <person name="Tritt A."/>
            <person name="Yoshinaga Y."/>
            <person name="Zwiers L.-H."/>
            <person name="Turgeon B.G."/>
            <person name="Goodwin S.B."/>
            <person name="Spatafora J.W."/>
            <person name="Crous P.W."/>
            <person name="Grigoriev I.V."/>
        </authorList>
    </citation>
    <scope>NUCLEOTIDE SEQUENCE</scope>
    <source>
        <strain evidence="3">CBS 342.82</strain>
    </source>
</reference>
<protein>
    <submittedName>
        <fullName evidence="3">Uncharacterized protein</fullName>
    </submittedName>
</protein>
<evidence type="ECO:0000313" key="2">
    <source>
        <dbReference type="Proteomes" id="UP000504637"/>
    </source>
</evidence>
<evidence type="ECO:0000313" key="3">
    <source>
        <dbReference type="RefSeq" id="XP_033464843.1"/>
    </source>
</evidence>